<accession>A0AAD4HPD0</accession>
<dbReference type="SUPFAM" id="SSF52540">
    <property type="entry name" value="P-loop containing nucleoside triphosphate hydrolases"/>
    <property type="match status" value="1"/>
</dbReference>
<dbReference type="GeneID" id="64663592"/>
<keyword evidence="5" id="KW-1185">Reference proteome</keyword>
<reference evidence="4" key="1">
    <citation type="journal article" date="2020" name="New Phytol.">
        <title>Comparative genomics reveals dynamic genome evolution in host specialist ectomycorrhizal fungi.</title>
        <authorList>
            <person name="Lofgren L.A."/>
            <person name="Nguyen N.H."/>
            <person name="Vilgalys R."/>
            <person name="Ruytinx J."/>
            <person name="Liao H.L."/>
            <person name="Branco S."/>
            <person name="Kuo A."/>
            <person name="LaButti K."/>
            <person name="Lipzen A."/>
            <person name="Andreopoulos W."/>
            <person name="Pangilinan J."/>
            <person name="Riley R."/>
            <person name="Hundley H."/>
            <person name="Na H."/>
            <person name="Barry K."/>
            <person name="Grigoriev I.V."/>
            <person name="Stajich J.E."/>
            <person name="Kennedy P.G."/>
        </authorList>
    </citation>
    <scope>NUCLEOTIDE SEQUENCE</scope>
    <source>
        <strain evidence="4">FC203</strain>
    </source>
</reference>
<dbReference type="InterPro" id="IPR027417">
    <property type="entry name" value="P-loop_NTPase"/>
</dbReference>
<dbReference type="Gene3D" id="3.40.50.300">
    <property type="entry name" value="P-loop containing nucleotide triphosphate hydrolases"/>
    <property type="match status" value="1"/>
</dbReference>
<protein>
    <recommendedName>
        <fullName evidence="3">Nephrocystin 3-like N-terminal domain-containing protein</fullName>
    </recommendedName>
</protein>
<keyword evidence="1" id="KW-0677">Repeat</keyword>
<dbReference type="PANTHER" id="PTHR10039">
    <property type="entry name" value="AMELOGENIN"/>
    <property type="match status" value="1"/>
</dbReference>
<evidence type="ECO:0000256" key="1">
    <source>
        <dbReference type="ARBA" id="ARBA00022737"/>
    </source>
</evidence>
<evidence type="ECO:0000259" key="3">
    <source>
        <dbReference type="Pfam" id="PF24883"/>
    </source>
</evidence>
<dbReference type="AlphaFoldDB" id="A0AAD4HPD0"/>
<proteinExistence type="predicted"/>
<feature type="region of interest" description="Disordered" evidence="2">
    <location>
        <begin position="106"/>
        <end position="151"/>
    </location>
</feature>
<organism evidence="4 5">
    <name type="scientific">Suillus fuscotomentosus</name>
    <dbReference type="NCBI Taxonomy" id="1912939"/>
    <lineage>
        <taxon>Eukaryota</taxon>
        <taxon>Fungi</taxon>
        <taxon>Dikarya</taxon>
        <taxon>Basidiomycota</taxon>
        <taxon>Agaricomycotina</taxon>
        <taxon>Agaricomycetes</taxon>
        <taxon>Agaricomycetidae</taxon>
        <taxon>Boletales</taxon>
        <taxon>Suillineae</taxon>
        <taxon>Suillaceae</taxon>
        <taxon>Suillus</taxon>
    </lineage>
</organism>
<dbReference type="InterPro" id="IPR056884">
    <property type="entry name" value="NPHP3-like_N"/>
</dbReference>
<sequence>MPLWSRVFGSCQIYRLLQVVTSKDHRPDPPETCEAPIRENSVCGLKGLLDSQPRSRLKQAMQKFAKRATKNLSKPFKSSCNRIPANQKVVLEDASTTVVQNIEMEGASSSQKLDSSNNNKHPTTSEILSDSVNQGLSGEPASQVAPSRKEEGFDPQLVDAELQGACDNTQRMRLLGKHATSMASTASNVPVDLAAAEDFETTYLQPLKIINGVLEKIADVWAILVYWTRTNQVIQMHPYTKMALGVLSAASKIIVAQAERDKSIKSLLEQLAEVYHFMTLDDSLSKIESMCGVISKIAQQTLECACFIREYSEMKSFWKRISKNVIAETDDIITQYNDALDGLMQQFCDRTDRDIAIFVQFAGETLDLNGMTYAAGVGLNTMKQCLPGTRKEILSQITDWINDSGDAAKHVMWLSGPAGKGKSAIVHTIANWFEETGGLGSCYCFYCHREADCRHEKIFSTIARDLADHDPGMKRVLANAVKNMTSLKNTTDIVQQWCKLLMETLKKFPGSSVGPVLIVIDVLDESGRVETWQDLLRILAGKLQNTGLPQITELPSNFRILVTSHSLPNIKKGFEGAGHILRLSMDDIRPEAAECDIHAFVSEQLKELLEFQDDHLATLAANSNRLFEWVCLTCKYIKEPEFGSSSMDRFNAVMNRNPGEWKNLLYDMYGFILTEMMPKDKNTPAHKQAMAKFCSVMGQILATTEPLPLVSLNAMQHHFPEDHNHYEVELVIKHMGSLLSGTTNSYTPIRPFIGDFFVERTKGQQCNLAFASLRVMKDGLGFNICDLKLLYLPNSQVTGLSERVKTSIPPHLSFSCRYWATHVQTTDFDDELTKEIRSLFNEKRLMFWIEALGLLDAISDTITMLPLVAKWLKGHSGYEDVQSATMDVQRFMQVFGRMILHSTPHLYLSALPFSLVNCTIATKFMARFSNVLLLRSGETGASD</sequence>
<comment type="caution">
    <text evidence="4">The sequence shown here is derived from an EMBL/GenBank/DDBJ whole genome shotgun (WGS) entry which is preliminary data.</text>
</comment>
<feature type="domain" description="Nephrocystin 3-like N-terminal" evidence="3">
    <location>
        <begin position="391"/>
        <end position="564"/>
    </location>
</feature>
<dbReference type="RefSeq" id="XP_041228199.1">
    <property type="nucleotide sequence ID" value="XM_041369294.1"/>
</dbReference>
<gene>
    <name evidence="4" type="ORF">F5891DRAFT_1215023</name>
</gene>
<name>A0AAD4HPD0_9AGAM</name>
<dbReference type="EMBL" id="JABBWK010000016">
    <property type="protein sequence ID" value="KAG1902624.1"/>
    <property type="molecule type" value="Genomic_DNA"/>
</dbReference>
<evidence type="ECO:0000256" key="2">
    <source>
        <dbReference type="SAM" id="MobiDB-lite"/>
    </source>
</evidence>
<feature type="compositionally biased region" description="Polar residues" evidence="2">
    <location>
        <begin position="107"/>
        <end position="136"/>
    </location>
</feature>
<dbReference type="Pfam" id="PF24883">
    <property type="entry name" value="NPHP3_N"/>
    <property type="match status" value="1"/>
</dbReference>
<evidence type="ECO:0000313" key="5">
    <source>
        <dbReference type="Proteomes" id="UP001195769"/>
    </source>
</evidence>
<evidence type="ECO:0000313" key="4">
    <source>
        <dbReference type="EMBL" id="KAG1902624.1"/>
    </source>
</evidence>
<dbReference type="PANTHER" id="PTHR10039:SF14">
    <property type="entry name" value="NACHT DOMAIN-CONTAINING PROTEIN"/>
    <property type="match status" value="1"/>
</dbReference>
<dbReference type="Proteomes" id="UP001195769">
    <property type="component" value="Unassembled WGS sequence"/>
</dbReference>